<reference evidence="2 3" key="1">
    <citation type="submission" date="2019-05" db="EMBL/GenBank/DDBJ databases">
        <title>We sequenced the genome of Paenibacillus hemerocallicola KCTC 33185 for further insight into its adaptation and study the phylogeny of Paenibacillus.</title>
        <authorList>
            <person name="Narsing Rao M.P."/>
        </authorList>
    </citation>
    <scope>NUCLEOTIDE SEQUENCE [LARGE SCALE GENOMIC DNA]</scope>
    <source>
        <strain evidence="2 3">KCTC 33185</strain>
    </source>
</reference>
<name>A0A5C4SZG8_9BACL</name>
<keyword evidence="1" id="KW-1133">Transmembrane helix</keyword>
<dbReference type="Proteomes" id="UP000307943">
    <property type="component" value="Unassembled WGS sequence"/>
</dbReference>
<keyword evidence="3" id="KW-1185">Reference proteome</keyword>
<dbReference type="RefSeq" id="WP_139607176.1">
    <property type="nucleotide sequence ID" value="NZ_VDCQ01000087.1"/>
</dbReference>
<accession>A0A5C4SZG8</accession>
<dbReference type="OrthoDB" id="9921291at2"/>
<feature type="transmembrane region" description="Helical" evidence="1">
    <location>
        <begin position="64"/>
        <end position="89"/>
    </location>
</feature>
<comment type="caution">
    <text evidence="2">The sequence shown here is derived from an EMBL/GenBank/DDBJ whole genome shotgun (WGS) entry which is preliminary data.</text>
</comment>
<gene>
    <name evidence="2" type="ORF">FE784_36545</name>
</gene>
<keyword evidence="1" id="KW-0472">Membrane</keyword>
<feature type="transmembrane region" description="Helical" evidence="1">
    <location>
        <begin position="101"/>
        <end position="123"/>
    </location>
</feature>
<evidence type="ECO:0000313" key="3">
    <source>
        <dbReference type="Proteomes" id="UP000307943"/>
    </source>
</evidence>
<feature type="transmembrane region" description="Helical" evidence="1">
    <location>
        <begin position="33"/>
        <end position="52"/>
    </location>
</feature>
<evidence type="ECO:0000313" key="2">
    <source>
        <dbReference type="EMBL" id="TNJ60042.1"/>
    </source>
</evidence>
<dbReference type="EMBL" id="VDCQ01000087">
    <property type="protein sequence ID" value="TNJ60042.1"/>
    <property type="molecule type" value="Genomic_DNA"/>
</dbReference>
<protein>
    <submittedName>
        <fullName evidence="2">Uncharacterized protein</fullName>
    </submittedName>
</protein>
<proteinExistence type="predicted"/>
<evidence type="ECO:0000256" key="1">
    <source>
        <dbReference type="SAM" id="Phobius"/>
    </source>
</evidence>
<organism evidence="2 3">
    <name type="scientific">Paenibacillus hemerocallicola</name>
    <dbReference type="NCBI Taxonomy" id="1172614"/>
    <lineage>
        <taxon>Bacteria</taxon>
        <taxon>Bacillati</taxon>
        <taxon>Bacillota</taxon>
        <taxon>Bacilli</taxon>
        <taxon>Bacillales</taxon>
        <taxon>Paenibacillaceae</taxon>
        <taxon>Paenibacillus</taxon>
    </lineage>
</organism>
<sequence>MKKMNIAVWGPLLLLPGLFLTVAATGESGLAGAVLAFTSTLVVSASLLLNLYGVNRSRNNHRVMMFFIGFFFVIINMFLYMYSLIVGIAKVSFFSNGWAQLLFILALIIPVIVAFIFAMKAGLPSTKDKRRR</sequence>
<dbReference type="AlphaFoldDB" id="A0A5C4SZG8"/>
<keyword evidence="1" id="KW-0812">Transmembrane</keyword>